<dbReference type="RefSeq" id="WP_109985240.1">
    <property type="nucleotide sequence ID" value="NZ_QGTD01000018.1"/>
</dbReference>
<dbReference type="Proteomes" id="UP000245624">
    <property type="component" value="Unassembled WGS sequence"/>
</dbReference>
<dbReference type="EMBL" id="QGTD01000018">
    <property type="protein sequence ID" value="PWU67134.1"/>
    <property type="molecule type" value="Genomic_DNA"/>
</dbReference>
<name>A0A317KVD2_9BACI</name>
<gene>
    <name evidence="2" type="ORF">DLJ74_16275</name>
</gene>
<dbReference type="InterPro" id="IPR001296">
    <property type="entry name" value="Glyco_trans_1"/>
</dbReference>
<evidence type="ECO:0000259" key="1">
    <source>
        <dbReference type="Pfam" id="PF00534"/>
    </source>
</evidence>
<reference evidence="2 3" key="1">
    <citation type="submission" date="2018-05" db="EMBL/GenBank/DDBJ databases">
        <title>Genomic analysis of Gracilibacillus dipsosauri DD1 reveals novel features of a salt-tolerant amylase.</title>
        <authorList>
            <person name="Deutch C.E."/>
            <person name="Yang S."/>
        </authorList>
    </citation>
    <scope>NUCLEOTIDE SEQUENCE [LARGE SCALE GENOMIC DNA]</scope>
    <source>
        <strain evidence="2 3">DD1</strain>
    </source>
</reference>
<sequence>MSSLIENDQDNKDKNNKYLIITNAYPHEDQLYRNGFIHRRVKAYQAKGLDVEVFVLHGAFQTFEEYTFDGVHVSRGLKSDLYATLSETKYSKILIHFVSQDMIDAIMDSAQDVPIIIWVHGFEAEAWHRRWFNFMSSKDDLKRILQMKDSFYENQLKLMNWLYQTKELNLQFVHVSKWFKEHIAECDARAVSQNASIIPNIVDSDLFNYQEKSEKQRFKVLSIRPYASHKYANDQSVDAVLELSKRPYFDRLEFAFYGEGKLFEKTLLPLRNFENVTLHKSFLNQNEISELHKEYGIFLCPTRLDSQGVSMCEAMSSGLVPISSDITAIPEFVTHNYSGLLAKPEDPVDLADMIERLFFNSSLFKKLSKNASDSIEKKCSQEVVINKELELILS</sequence>
<evidence type="ECO:0000313" key="3">
    <source>
        <dbReference type="Proteomes" id="UP000245624"/>
    </source>
</evidence>
<comment type="caution">
    <text evidence="2">The sequence shown here is derived from an EMBL/GenBank/DDBJ whole genome shotgun (WGS) entry which is preliminary data.</text>
</comment>
<evidence type="ECO:0000313" key="2">
    <source>
        <dbReference type="EMBL" id="PWU67134.1"/>
    </source>
</evidence>
<dbReference type="Gene3D" id="3.40.50.2000">
    <property type="entry name" value="Glycogen Phosphorylase B"/>
    <property type="match status" value="2"/>
</dbReference>
<keyword evidence="3" id="KW-1185">Reference proteome</keyword>
<dbReference type="SUPFAM" id="SSF53756">
    <property type="entry name" value="UDP-Glycosyltransferase/glycogen phosphorylase"/>
    <property type="match status" value="1"/>
</dbReference>
<protein>
    <recommendedName>
        <fullName evidence="1">Glycosyl transferase family 1 domain-containing protein</fullName>
    </recommendedName>
</protein>
<dbReference type="PANTHER" id="PTHR45947:SF3">
    <property type="entry name" value="SULFOQUINOVOSYL TRANSFERASE SQD2"/>
    <property type="match status" value="1"/>
</dbReference>
<accession>A0A317KVD2</accession>
<dbReference type="CDD" id="cd03801">
    <property type="entry name" value="GT4_PimA-like"/>
    <property type="match status" value="1"/>
</dbReference>
<organism evidence="2 3">
    <name type="scientific">Gracilibacillus dipsosauri</name>
    <dbReference type="NCBI Taxonomy" id="178340"/>
    <lineage>
        <taxon>Bacteria</taxon>
        <taxon>Bacillati</taxon>
        <taxon>Bacillota</taxon>
        <taxon>Bacilli</taxon>
        <taxon>Bacillales</taxon>
        <taxon>Bacillaceae</taxon>
        <taxon>Gracilibacillus</taxon>
    </lineage>
</organism>
<dbReference type="GO" id="GO:0016757">
    <property type="term" value="F:glycosyltransferase activity"/>
    <property type="evidence" value="ECO:0007669"/>
    <property type="project" value="InterPro"/>
</dbReference>
<feature type="domain" description="Glycosyl transferase family 1" evidence="1">
    <location>
        <begin position="213"/>
        <end position="371"/>
    </location>
</feature>
<proteinExistence type="predicted"/>
<dbReference type="Pfam" id="PF00534">
    <property type="entry name" value="Glycos_transf_1"/>
    <property type="match status" value="1"/>
</dbReference>
<dbReference type="InterPro" id="IPR050194">
    <property type="entry name" value="Glycosyltransferase_grp1"/>
</dbReference>
<dbReference type="PANTHER" id="PTHR45947">
    <property type="entry name" value="SULFOQUINOVOSYL TRANSFERASE SQD2"/>
    <property type="match status" value="1"/>
</dbReference>
<dbReference type="AlphaFoldDB" id="A0A317KVD2"/>
<dbReference type="OrthoDB" id="6713581at2"/>